<protein>
    <submittedName>
        <fullName evidence="7">BAX inhibitor (BI)-1/YccA family protein</fullName>
    </submittedName>
</protein>
<dbReference type="InterPro" id="IPR006214">
    <property type="entry name" value="Bax_inhibitor_1-related"/>
</dbReference>
<reference evidence="7 8" key="1">
    <citation type="journal article" date="2019" name="Microorganisms">
        <title>Paenibacillus lutrae sp. nov., A Chitinolytic Species Isolated from A River Otter in Castril Natural Park, Granada, Spain.</title>
        <authorList>
            <person name="Rodriguez M."/>
            <person name="Reina J.C."/>
            <person name="Bejar V."/>
            <person name="Llamas I."/>
        </authorList>
    </citation>
    <scope>NUCLEOTIDE SEQUENCE [LARGE SCALE GENOMIC DNA]</scope>
    <source>
        <strain evidence="7 8">N10</strain>
    </source>
</reference>
<dbReference type="GO" id="GO:0005886">
    <property type="term" value="C:plasma membrane"/>
    <property type="evidence" value="ECO:0007669"/>
    <property type="project" value="TreeGrafter"/>
</dbReference>
<feature type="transmembrane region" description="Helical" evidence="6">
    <location>
        <begin position="93"/>
        <end position="117"/>
    </location>
</feature>
<comment type="caution">
    <text evidence="7">The sequence shown here is derived from an EMBL/GenBank/DDBJ whole genome shotgun (WGS) entry which is preliminary data.</text>
</comment>
<keyword evidence="3 6" id="KW-0812">Transmembrane</keyword>
<dbReference type="OrthoDB" id="9793828at2"/>
<dbReference type="AlphaFoldDB" id="A0A7X3FFR4"/>
<dbReference type="EMBL" id="RHLK01000002">
    <property type="protein sequence ID" value="MVO98576.1"/>
    <property type="molecule type" value="Genomic_DNA"/>
</dbReference>
<dbReference type="PANTHER" id="PTHR23291:SF50">
    <property type="entry name" value="PROTEIN LIFEGUARD 4"/>
    <property type="match status" value="1"/>
</dbReference>
<evidence type="ECO:0000256" key="6">
    <source>
        <dbReference type="RuleBase" id="RU004379"/>
    </source>
</evidence>
<evidence type="ECO:0000313" key="8">
    <source>
        <dbReference type="Proteomes" id="UP000490800"/>
    </source>
</evidence>
<dbReference type="CDD" id="cd10432">
    <property type="entry name" value="BI-1-like_bacterial"/>
    <property type="match status" value="1"/>
</dbReference>
<name>A0A7X3FFR4_9BACL</name>
<feature type="transmembrane region" description="Helical" evidence="6">
    <location>
        <begin position="124"/>
        <end position="147"/>
    </location>
</feature>
<evidence type="ECO:0000256" key="1">
    <source>
        <dbReference type="ARBA" id="ARBA00004141"/>
    </source>
</evidence>
<feature type="transmembrane region" description="Helical" evidence="6">
    <location>
        <begin position="43"/>
        <end position="60"/>
    </location>
</feature>
<keyword evidence="4 6" id="KW-1133">Transmembrane helix</keyword>
<evidence type="ECO:0000313" key="7">
    <source>
        <dbReference type="EMBL" id="MVO98576.1"/>
    </source>
</evidence>
<evidence type="ECO:0000256" key="4">
    <source>
        <dbReference type="ARBA" id="ARBA00022989"/>
    </source>
</evidence>
<sequence>MERTLTYSHHGSLSHILRMFALSLMVSFVGMLVGMVIVPPSLVPLFIVVELVMLVAAIVIRIKGKNIGYGFLFTFTAISGVTLYPVIMGYGSAIGANLVSGSFLATAAIFGGLSLYAARSKRDFSFLGGFLLASTIGLIVVGLISMFVSFGSVTNLVIASAGILIFSGWVLYDVAQYRDGVEPQEVPLAALNLYLNFINLFLYILRFVASIVGISRD</sequence>
<accession>A0A7X3FFR4</accession>
<keyword evidence="8" id="KW-1185">Reference proteome</keyword>
<feature type="transmembrane region" description="Helical" evidence="6">
    <location>
        <begin position="193"/>
        <end position="214"/>
    </location>
</feature>
<dbReference type="PANTHER" id="PTHR23291">
    <property type="entry name" value="BAX INHIBITOR-RELATED"/>
    <property type="match status" value="1"/>
</dbReference>
<feature type="transmembrane region" description="Helical" evidence="6">
    <location>
        <begin position="20"/>
        <end position="37"/>
    </location>
</feature>
<gene>
    <name evidence="7" type="ORF">EDM21_03340</name>
</gene>
<evidence type="ECO:0000256" key="5">
    <source>
        <dbReference type="ARBA" id="ARBA00023136"/>
    </source>
</evidence>
<dbReference type="Proteomes" id="UP000490800">
    <property type="component" value="Unassembled WGS sequence"/>
</dbReference>
<dbReference type="Pfam" id="PF01027">
    <property type="entry name" value="Bax1-I"/>
    <property type="match status" value="1"/>
</dbReference>
<comment type="similarity">
    <text evidence="2 6">Belongs to the BI1 family.</text>
</comment>
<comment type="subcellular location">
    <subcellularLocation>
        <location evidence="1">Membrane</location>
        <topology evidence="1">Multi-pass membrane protein</topology>
    </subcellularLocation>
</comment>
<proteinExistence type="inferred from homology"/>
<keyword evidence="5 6" id="KW-0472">Membrane</keyword>
<feature type="transmembrane region" description="Helical" evidence="6">
    <location>
        <begin position="67"/>
        <end position="87"/>
    </location>
</feature>
<evidence type="ECO:0000256" key="2">
    <source>
        <dbReference type="ARBA" id="ARBA00010350"/>
    </source>
</evidence>
<dbReference type="RefSeq" id="WP_157332909.1">
    <property type="nucleotide sequence ID" value="NZ_RHLK01000002.1"/>
</dbReference>
<evidence type="ECO:0000256" key="3">
    <source>
        <dbReference type="ARBA" id="ARBA00022692"/>
    </source>
</evidence>
<feature type="transmembrane region" description="Helical" evidence="6">
    <location>
        <begin position="153"/>
        <end position="172"/>
    </location>
</feature>
<organism evidence="7 8">
    <name type="scientific">Paenibacillus lutrae</name>
    <dbReference type="NCBI Taxonomy" id="2078573"/>
    <lineage>
        <taxon>Bacteria</taxon>
        <taxon>Bacillati</taxon>
        <taxon>Bacillota</taxon>
        <taxon>Bacilli</taxon>
        <taxon>Bacillales</taxon>
        <taxon>Paenibacillaceae</taxon>
        <taxon>Paenibacillus</taxon>
    </lineage>
</organism>